<evidence type="ECO:0000313" key="3">
    <source>
        <dbReference type="Proteomes" id="UP000066487"/>
    </source>
</evidence>
<dbReference type="PANTHER" id="PTHR40260">
    <property type="entry name" value="BLR8190 PROTEIN"/>
    <property type="match status" value="1"/>
</dbReference>
<dbReference type="SUPFAM" id="SSF54909">
    <property type="entry name" value="Dimeric alpha+beta barrel"/>
    <property type="match status" value="1"/>
</dbReference>
<proteinExistence type="predicted"/>
<dbReference type="GO" id="GO:0016491">
    <property type="term" value="F:oxidoreductase activity"/>
    <property type="evidence" value="ECO:0007669"/>
    <property type="project" value="InterPro"/>
</dbReference>
<gene>
    <name evidence="2" type="ORF">AO353_24445</name>
</gene>
<dbReference type="Pfam" id="PF07110">
    <property type="entry name" value="EthD"/>
    <property type="match status" value="1"/>
</dbReference>
<evidence type="ECO:0000259" key="1">
    <source>
        <dbReference type="Pfam" id="PF07110"/>
    </source>
</evidence>
<dbReference type="InterPro" id="IPR011008">
    <property type="entry name" value="Dimeric_a/b-barrel"/>
</dbReference>
<dbReference type="NCBIfam" id="TIGR02118">
    <property type="entry name" value="EthD family reductase"/>
    <property type="match status" value="1"/>
</dbReference>
<dbReference type="EMBL" id="CP012830">
    <property type="protein sequence ID" value="ALI04062.1"/>
    <property type="molecule type" value="Genomic_DNA"/>
</dbReference>
<evidence type="ECO:0000313" key="2">
    <source>
        <dbReference type="EMBL" id="ALI04062.1"/>
    </source>
</evidence>
<protein>
    <submittedName>
        <fullName evidence="2">Ethyl tert-butyl ether degradation protein EthD</fullName>
    </submittedName>
</protein>
<dbReference type="PANTHER" id="PTHR40260:SF2">
    <property type="entry name" value="BLR8190 PROTEIN"/>
    <property type="match status" value="1"/>
</dbReference>
<accession>A0A0N9VZC2</accession>
<organism evidence="2 3">
    <name type="scientific">Pseudomonas fluorescens</name>
    <dbReference type="NCBI Taxonomy" id="294"/>
    <lineage>
        <taxon>Bacteria</taxon>
        <taxon>Pseudomonadati</taxon>
        <taxon>Pseudomonadota</taxon>
        <taxon>Gammaproteobacteria</taxon>
        <taxon>Pseudomonadales</taxon>
        <taxon>Pseudomonadaceae</taxon>
        <taxon>Pseudomonas</taxon>
    </lineage>
</organism>
<sequence length="104" mass="11243">MIDVSILYPNEAGATFDFDYYREQHMTMIQQKMAGACSHFTIEKGLQGPVPGSAPTYIAIGHLFFESLDAFASAFGPHAKAIGADIANYTSLKPTIQISEVIVG</sequence>
<feature type="domain" description="EthD" evidence="1">
    <location>
        <begin position="18"/>
        <end position="91"/>
    </location>
</feature>
<name>A0A0N9VZC2_PSEFL</name>
<dbReference type="AlphaFoldDB" id="A0A0N9VZC2"/>
<reference evidence="2 3" key="2">
    <citation type="journal article" date="2018" name="Nature">
        <title>Mutant phenotypes for thousands of bacterial genes of unknown function.</title>
        <authorList>
            <person name="Price M.N."/>
            <person name="Wetmore K.M."/>
            <person name="Waters R.J."/>
            <person name="Callaghan M."/>
            <person name="Ray J."/>
            <person name="Liu H."/>
            <person name="Kuehl J.V."/>
            <person name="Melnyk R.A."/>
            <person name="Lamson J.S."/>
            <person name="Suh Y."/>
            <person name="Carlson H.K."/>
            <person name="Esquivel Z."/>
            <person name="Sadeeshkumar H."/>
            <person name="Chakraborty R."/>
            <person name="Zane G.M."/>
            <person name="Rubin B.E."/>
            <person name="Wall J.D."/>
            <person name="Visel A."/>
            <person name="Bristow J."/>
            <person name="Blow M.J."/>
            <person name="Arkin A.P."/>
            <person name="Deutschbauer A.M."/>
        </authorList>
    </citation>
    <scope>NUCLEOTIDE SEQUENCE [LARGE SCALE GENOMIC DNA]</scope>
    <source>
        <strain evidence="2 3">FW300-N2E3</strain>
    </source>
</reference>
<dbReference type="RefSeq" id="WP_054597275.1">
    <property type="nucleotide sequence ID" value="NZ_CP012830.1"/>
</dbReference>
<reference evidence="3" key="1">
    <citation type="submission" date="2015-09" db="EMBL/GenBank/DDBJ databases">
        <title>Whole genome sequence of Pseudomonas fluorescens FW300-N2E3.</title>
        <authorList>
            <person name="Ray J."/>
            <person name="Melnyk R."/>
            <person name="Deutschbauer A."/>
        </authorList>
    </citation>
    <scope>NUCLEOTIDE SEQUENCE [LARGE SCALE GENOMIC DNA]</scope>
    <source>
        <strain evidence="3">FW300-N2E3</strain>
    </source>
</reference>
<dbReference type="OrthoDB" id="5343971at2"/>
<dbReference type="Proteomes" id="UP000066487">
    <property type="component" value="Chromosome"/>
</dbReference>
<dbReference type="InterPro" id="IPR009799">
    <property type="entry name" value="EthD_dom"/>
</dbReference>
<dbReference type="Gene3D" id="3.30.70.100">
    <property type="match status" value="1"/>
</dbReference>